<sequence length="109" mass="12418">MFLIMIKNKSDSGDDNVDLNDVNGACGISFVESHSRSQETTPKGMMTFKDVEETYDGGDTYPVNGWISQFDEIATLMDWDYIEKLIYGKRLLKGFSIRRNCHFDGLGLY</sequence>
<accession>A0AAW1MZH7</accession>
<dbReference type="EMBL" id="JASPKY010000026">
    <property type="protein sequence ID" value="KAK9751666.1"/>
    <property type="molecule type" value="Genomic_DNA"/>
</dbReference>
<keyword evidence="2" id="KW-1185">Reference proteome</keyword>
<name>A0AAW1MZH7_POPJA</name>
<organism evidence="1 2">
    <name type="scientific">Popillia japonica</name>
    <name type="common">Japanese beetle</name>
    <dbReference type="NCBI Taxonomy" id="7064"/>
    <lineage>
        <taxon>Eukaryota</taxon>
        <taxon>Metazoa</taxon>
        <taxon>Ecdysozoa</taxon>
        <taxon>Arthropoda</taxon>
        <taxon>Hexapoda</taxon>
        <taxon>Insecta</taxon>
        <taxon>Pterygota</taxon>
        <taxon>Neoptera</taxon>
        <taxon>Endopterygota</taxon>
        <taxon>Coleoptera</taxon>
        <taxon>Polyphaga</taxon>
        <taxon>Scarabaeiformia</taxon>
        <taxon>Scarabaeidae</taxon>
        <taxon>Rutelinae</taxon>
        <taxon>Popillia</taxon>
    </lineage>
</organism>
<evidence type="ECO:0000313" key="1">
    <source>
        <dbReference type="EMBL" id="KAK9751666.1"/>
    </source>
</evidence>
<dbReference type="Proteomes" id="UP001458880">
    <property type="component" value="Unassembled WGS sequence"/>
</dbReference>
<protein>
    <submittedName>
        <fullName evidence="1">Uncharacterized protein</fullName>
    </submittedName>
</protein>
<gene>
    <name evidence="1" type="ORF">QE152_g4821</name>
</gene>
<proteinExistence type="predicted"/>
<dbReference type="AlphaFoldDB" id="A0AAW1MZH7"/>
<reference evidence="1 2" key="1">
    <citation type="journal article" date="2024" name="BMC Genomics">
        <title>De novo assembly and annotation of Popillia japonica's genome with initial clues to its potential as an invasive pest.</title>
        <authorList>
            <person name="Cucini C."/>
            <person name="Boschi S."/>
            <person name="Funari R."/>
            <person name="Cardaioli E."/>
            <person name="Iannotti N."/>
            <person name="Marturano G."/>
            <person name="Paoli F."/>
            <person name="Bruttini M."/>
            <person name="Carapelli A."/>
            <person name="Frati F."/>
            <person name="Nardi F."/>
        </authorList>
    </citation>
    <scope>NUCLEOTIDE SEQUENCE [LARGE SCALE GENOMIC DNA]</scope>
    <source>
        <strain evidence="1">DMR45628</strain>
    </source>
</reference>
<evidence type="ECO:0000313" key="2">
    <source>
        <dbReference type="Proteomes" id="UP001458880"/>
    </source>
</evidence>
<comment type="caution">
    <text evidence="1">The sequence shown here is derived from an EMBL/GenBank/DDBJ whole genome shotgun (WGS) entry which is preliminary data.</text>
</comment>